<feature type="binding site" evidence="9">
    <location>
        <begin position="261"/>
        <end position="268"/>
    </location>
    <ligand>
        <name>ATP</name>
        <dbReference type="ChEBI" id="CHEBI:30616"/>
    </ligand>
</feature>
<dbReference type="GO" id="GO:0005524">
    <property type="term" value="F:ATP binding"/>
    <property type="evidence" value="ECO:0007669"/>
    <property type="project" value="UniProtKB-UniRule"/>
</dbReference>
<accession>A0A399SGF9</accession>
<dbReference type="SUPFAM" id="SSF52540">
    <property type="entry name" value="P-loop containing nucleoside triphosphate hydrolases"/>
    <property type="match status" value="1"/>
</dbReference>
<keyword evidence="1 9" id="KW-0547">Nucleotide-binding</keyword>
<feature type="domain" description="UvrD-like helicase ATP-binding" evidence="10">
    <location>
        <begin position="240"/>
        <end position="515"/>
    </location>
</feature>
<dbReference type="AlphaFoldDB" id="A0A399SGF9"/>
<dbReference type="OrthoDB" id="9809039at2"/>
<comment type="caution">
    <text evidence="11">The sequence shown here is derived from an EMBL/GenBank/DDBJ whole genome shotgun (WGS) entry which is preliminary data.</text>
</comment>
<organism evidence="11 12">
    <name type="scientific">Pontibacter oryzae</name>
    <dbReference type="NCBI Taxonomy" id="2304593"/>
    <lineage>
        <taxon>Bacteria</taxon>
        <taxon>Pseudomonadati</taxon>
        <taxon>Bacteroidota</taxon>
        <taxon>Cytophagia</taxon>
        <taxon>Cytophagales</taxon>
        <taxon>Hymenobacteraceae</taxon>
        <taxon>Pontibacter</taxon>
    </lineage>
</organism>
<keyword evidence="12" id="KW-1185">Reference proteome</keyword>
<evidence type="ECO:0000313" key="11">
    <source>
        <dbReference type="EMBL" id="RIJ42670.1"/>
    </source>
</evidence>
<dbReference type="EMBL" id="QWGE01000001">
    <property type="protein sequence ID" value="RIJ42670.1"/>
    <property type="molecule type" value="Genomic_DNA"/>
</dbReference>
<keyword evidence="5" id="KW-0413">Isomerase</keyword>
<evidence type="ECO:0000256" key="9">
    <source>
        <dbReference type="PROSITE-ProRule" id="PRU00560"/>
    </source>
</evidence>
<comment type="catalytic activity">
    <reaction evidence="8">
        <text>ATP + H2O = ADP + phosphate + H(+)</text>
        <dbReference type="Rhea" id="RHEA:13065"/>
        <dbReference type="ChEBI" id="CHEBI:15377"/>
        <dbReference type="ChEBI" id="CHEBI:15378"/>
        <dbReference type="ChEBI" id="CHEBI:30616"/>
        <dbReference type="ChEBI" id="CHEBI:43474"/>
        <dbReference type="ChEBI" id="CHEBI:456216"/>
        <dbReference type="EC" id="5.6.2.4"/>
    </reaction>
</comment>
<dbReference type="PANTHER" id="PTHR11070:SF45">
    <property type="entry name" value="DNA 3'-5' HELICASE"/>
    <property type="match status" value="1"/>
</dbReference>
<evidence type="ECO:0000256" key="1">
    <source>
        <dbReference type="ARBA" id="ARBA00022741"/>
    </source>
</evidence>
<keyword evidence="2 9" id="KW-0378">Hydrolase</keyword>
<dbReference type="GO" id="GO:0000725">
    <property type="term" value="P:recombinational repair"/>
    <property type="evidence" value="ECO:0007669"/>
    <property type="project" value="TreeGrafter"/>
</dbReference>
<dbReference type="RefSeq" id="WP_119430552.1">
    <property type="nucleotide sequence ID" value="NZ_QWGE01000001.1"/>
</dbReference>
<keyword evidence="3 9" id="KW-0347">Helicase</keyword>
<proteinExistence type="predicted"/>
<evidence type="ECO:0000256" key="3">
    <source>
        <dbReference type="ARBA" id="ARBA00022806"/>
    </source>
</evidence>
<evidence type="ECO:0000259" key="10">
    <source>
        <dbReference type="PROSITE" id="PS51198"/>
    </source>
</evidence>
<reference evidence="12" key="1">
    <citation type="submission" date="2018-08" db="EMBL/GenBank/DDBJ databases">
        <title>Mucilaginibacter sp. MYSH2.</title>
        <authorList>
            <person name="Seo T."/>
        </authorList>
    </citation>
    <scope>NUCLEOTIDE SEQUENCE [LARGE SCALE GENOMIC DNA]</scope>
    <source>
        <strain evidence="12">KIRAN</strain>
    </source>
</reference>
<keyword evidence="4 9" id="KW-0067">ATP-binding</keyword>
<dbReference type="GO" id="GO:0043138">
    <property type="term" value="F:3'-5' DNA helicase activity"/>
    <property type="evidence" value="ECO:0007669"/>
    <property type="project" value="UniProtKB-EC"/>
</dbReference>
<protein>
    <recommendedName>
        <fullName evidence="7">DNA 3'-5' helicase</fullName>
        <ecNumber evidence="7">5.6.2.4</ecNumber>
    </recommendedName>
</protein>
<dbReference type="InterPro" id="IPR014016">
    <property type="entry name" value="UvrD-like_ATP-bd"/>
</dbReference>
<gene>
    <name evidence="11" type="ORF">D1627_02100</name>
</gene>
<evidence type="ECO:0000256" key="6">
    <source>
        <dbReference type="ARBA" id="ARBA00034617"/>
    </source>
</evidence>
<dbReference type="GO" id="GO:0016887">
    <property type="term" value="F:ATP hydrolysis activity"/>
    <property type="evidence" value="ECO:0007669"/>
    <property type="project" value="RHEA"/>
</dbReference>
<evidence type="ECO:0000256" key="7">
    <source>
        <dbReference type="ARBA" id="ARBA00034808"/>
    </source>
</evidence>
<evidence type="ECO:0000256" key="4">
    <source>
        <dbReference type="ARBA" id="ARBA00022840"/>
    </source>
</evidence>
<name>A0A399SGF9_9BACT</name>
<dbReference type="InterPro" id="IPR027417">
    <property type="entry name" value="P-loop_NTPase"/>
</dbReference>
<dbReference type="Proteomes" id="UP000266005">
    <property type="component" value="Unassembled WGS sequence"/>
</dbReference>
<dbReference type="InterPro" id="IPR014017">
    <property type="entry name" value="DNA_helicase_UvrD-like_C"/>
</dbReference>
<dbReference type="Pfam" id="PF00580">
    <property type="entry name" value="UvrD-helicase"/>
    <property type="match status" value="1"/>
</dbReference>
<evidence type="ECO:0000313" key="12">
    <source>
        <dbReference type="Proteomes" id="UP000266005"/>
    </source>
</evidence>
<dbReference type="PROSITE" id="PS51198">
    <property type="entry name" value="UVRD_HELICASE_ATP_BIND"/>
    <property type="match status" value="1"/>
</dbReference>
<evidence type="ECO:0000256" key="8">
    <source>
        <dbReference type="ARBA" id="ARBA00048988"/>
    </source>
</evidence>
<evidence type="ECO:0000256" key="2">
    <source>
        <dbReference type="ARBA" id="ARBA00022801"/>
    </source>
</evidence>
<sequence>MKLLIYDKFFDSLIKLPRGTQQKVIEFQRKFRENSKSAAIHLEPISTFKDKQLRTARIDQKYRIILRAPETGDTYYLLWVDNHDEAMAWATNKIFQWNTNTQSIQLFTSPDVEQLVETDSQGSSQNETSFELFTDYTDKDLVKIGLPEVLIPSVRKVVDLDGLEALEKYLPADAFENLFYLADGANIENLIYEIEEGKVASTQFEDQLKSVNNQRSFIEFTDDSVFNEVLAGELNKWKFFLHPTQRKLVESDFNGPIKVTGGAGTGKTVAALHRLKYLVNASQDSRPVLFTTYTKALTSNLKDLVSDLGMDQYKVVVNNIDALSYDLAKSYRLIDDNTKVIGFSSVRSAEEIWDELLEKNLIEFDRDFIISEYNQVILHNNVKSLQEYLRTSRVGRGKAISRKQRQNLWSVFESYDKYKKESGYIDKEEIYNRLTDYLTENSIKPFAHCVADELQDFSNVELRFLRALIEEKKNDLFLVGDPLQQIYDRKIYFSKAGINIRGNRSKRLRINYRTSEEIKKLAFSVIQDIAFSDFDGEEESKNGYVSLFHGDVPTYQIFKSKDDEISYIKEKITELKSKDFLLSEVAICARTKDEIRGLKSALYKANIPWYDITSNEKAGDKTGVRLSTFHSMKGLEFKVIFLADVNNRTCPFLPYASVNWDEDRKKEHTQSEKSLMYVAISRAVQKVIITGTGQHSEVIRL</sequence>
<comment type="catalytic activity">
    <reaction evidence="6">
        <text>Couples ATP hydrolysis with the unwinding of duplex DNA by translocating in the 3'-5' direction.</text>
        <dbReference type="EC" id="5.6.2.4"/>
    </reaction>
</comment>
<dbReference type="InterPro" id="IPR000212">
    <property type="entry name" value="DNA_helicase_UvrD/REP"/>
</dbReference>
<evidence type="ECO:0000256" key="5">
    <source>
        <dbReference type="ARBA" id="ARBA00023235"/>
    </source>
</evidence>
<dbReference type="GO" id="GO:0003677">
    <property type="term" value="F:DNA binding"/>
    <property type="evidence" value="ECO:0007669"/>
    <property type="project" value="InterPro"/>
</dbReference>
<dbReference type="Gene3D" id="3.40.50.300">
    <property type="entry name" value="P-loop containing nucleotide triphosphate hydrolases"/>
    <property type="match status" value="2"/>
</dbReference>
<dbReference type="PANTHER" id="PTHR11070">
    <property type="entry name" value="UVRD / RECB / PCRA DNA HELICASE FAMILY MEMBER"/>
    <property type="match status" value="1"/>
</dbReference>
<dbReference type="Pfam" id="PF13361">
    <property type="entry name" value="UvrD_C"/>
    <property type="match status" value="2"/>
</dbReference>
<dbReference type="EC" id="5.6.2.4" evidence="7"/>